<dbReference type="PROSITE" id="PS51257">
    <property type="entry name" value="PROKAR_LIPOPROTEIN"/>
    <property type="match status" value="1"/>
</dbReference>
<dbReference type="InterPro" id="IPR050957">
    <property type="entry name" value="BMP_lipoprotein"/>
</dbReference>
<keyword evidence="3" id="KW-1003">Cell membrane</keyword>
<keyword evidence="4 7" id="KW-0732">Signal</keyword>
<evidence type="ECO:0000256" key="1">
    <source>
        <dbReference type="ARBA" id="ARBA00004193"/>
    </source>
</evidence>
<name>A0ABS4IS66_9BACL</name>
<evidence type="ECO:0000256" key="3">
    <source>
        <dbReference type="ARBA" id="ARBA00022475"/>
    </source>
</evidence>
<keyword evidence="6" id="KW-0449">Lipoprotein</keyword>
<evidence type="ECO:0000256" key="2">
    <source>
        <dbReference type="ARBA" id="ARBA00008610"/>
    </source>
</evidence>
<dbReference type="Gene3D" id="3.40.50.2300">
    <property type="match status" value="2"/>
</dbReference>
<evidence type="ECO:0000313" key="10">
    <source>
        <dbReference type="Proteomes" id="UP001519287"/>
    </source>
</evidence>
<feature type="domain" description="ABC transporter substrate-binding protein PnrA-like" evidence="8">
    <location>
        <begin position="47"/>
        <end position="343"/>
    </location>
</feature>
<accession>A0ABS4IS66</accession>
<evidence type="ECO:0000256" key="7">
    <source>
        <dbReference type="SAM" id="SignalP"/>
    </source>
</evidence>
<dbReference type="RefSeq" id="WP_209971206.1">
    <property type="nucleotide sequence ID" value="NZ_JAGGLB010000005.1"/>
</dbReference>
<gene>
    <name evidence="9" type="ORF">J2Z66_002030</name>
</gene>
<evidence type="ECO:0000256" key="6">
    <source>
        <dbReference type="ARBA" id="ARBA00023288"/>
    </source>
</evidence>
<evidence type="ECO:0000256" key="5">
    <source>
        <dbReference type="ARBA" id="ARBA00023136"/>
    </source>
</evidence>
<evidence type="ECO:0000313" key="9">
    <source>
        <dbReference type="EMBL" id="MBP1990424.1"/>
    </source>
</evidence>
<dbReference type="InterPro" id="IPR028082">
    <property type="entry name" value="Peripla_BP_I"/>
</dbReference>
<proteinExistence type="inferred from homology"/>
<dbReference type="EMBL" id="JAGGLB010000005">
    <property type="protein sequence ID" value="MBP1990424.1"/>
    <property type="molecule type" value="Genomic_DNA"/>
</dbReference>
<evidence type="ECO:0000256" key="4">
    <source>
        <dbReference type="ARBA" id="ARBA00022729"/>
    </source>
</evidence>
<dbReference type="PANTHER" id="PTHR34296:SF2">
    <property type="entry name" value="ABC TRANSPORTER GUANOSINE-BINDING PROTEIN NUPN"/>
    <property type="match status" value="1"/>
</dbReference>
<protein>
    <submittedName>
        <fullName evidence="9">Basic membrane protein A</fullName>
    </submittedName>
</protein>
<feature type="signal peptide" evidence="7">
    <location>
        <begin position="1"/>
        <end position="22"/>
    </location>
</feature>
<comment type="caution">
    <text evidence="9">The sequence shown here is derived from an EMBL/GenBank/DDBJ whole genome shotgun (WGS) entry which is preliminary data.</text>
</comment>
<feature type="chain" id="PRO_5047094041" evidence="7">
    <location>
        <begin position="23"/>
        <end position="351"/>
    </location>
</feature>
<dbReference type="Pfam" id="PF02608">
    <property type="entry name" value="Bmp"/>
    <property type="match status" value="1"/>
</dbReference>
<organism evidence="9 10">
    <name type="scientific">Paenibacillus eucommiae</name>
    <dbReference type="NCBI Taxonomy" id="1355755"/>
    <lineage>
        <taxon>Bacteria</taxon>
        <taxon>Bacillati</taxon>
        <taxon>Bacillota</taxon>
        <taxon>Bacilli</taxon>
        <taxon>Bacillales</taxon>
        <taxon>Paenibacillaceae</taxon>
        <taxon>Paenibacillus</taxon>
    </lineage>
</organism>
<dbReference type="Proteomes" id="UP001519287">
    <property type="component" value="Unassembled WGS sequence"/>
</dbReference>
<dbReference type="InterPro" id="IPR003760">
    <property type="entry name" value="PnrA-like"/>
</dbReference>
<comment type="subcellular location">
    <subcellularLocation>
        <location evidence="1">Cell membrane</location>
        <topology evidence="1">Lipid-anchor</topology>
    </subcellularLocation>
</comment>
<dbReference type="CDD" id="cd06354">
    <property type="entry name" value="PBP1_PrnA-like"/>
    <property type="match status" value="1"/>
</dbReference>
<reference evidence="9 10" key="1">
    <citation type="submission" date="2021-03" db="EMBL/GenBank/DDBJ databases">
        <title>Genomic Encyclopedia of Type Strains, Phase IV (KMG-IV): sequencing the most valuable type-strain genomes for metagenomic binning, comparative biology and taxonomic classification.</title>
        <authorList>
            <person name="Goeker M."/>
        </authorList>
    </citation>
    <scope>NUCLEOTIDE SEQUENCE [LARGE SCALE GENOMIC DNA]</scope>
    <source>
        <strain evidence="9 10">DSM 26048</strain>
    </source>
</reference>
<keyword evidence="10" id="KW-1185">Reference proteome</keyword>
<sequence>MFKKRFSAALVLLFVMAIILSACGTKDGEGTKASTETKQPEKKTLKVGMVTGAGGVNDNSFNQAGWEALQKAQNALGIEVKYSEAKLEADAEPDLIRFARDGYDLTWGMGSLMGEALVKAANSMPDSKFAIIDASLEGTIPANISTVSFKDEEGSFLMGVIAGLMTKSNKVGFLGGMKFPLIERFEYGFRAGVQTVNPKAEVSVNYVGAFNRPDQGKTFAATMYDSGVDIIYQGAGSTGEGVFAEAKERKGVWVIGSDKDQSYLAPDQTLSSMVRRVDVGVYTITEQLNKGVFNGGTDSLLGLKEDGVGLASSSDKNVPKDILDKAAEYRQQIIEGKIKVPQTESEFKEFK</sequence>
<dbReference type="SUPFAM" id="SSF53822">
    <property type="entry name" value="Periplasmic binding protein-like I"/>
    <property type="match status" value="1"/>
</dbReference>
<keyword evidence="5" id="KW-0472">Membrane</keyword>
<dbReference type="PANTHER" id="PTHR34296">
    <property type="entry name" value="TRANSCRIPTIONAL ACTIVATOR PROTEIN MED"/>
    <property type="match status" value="1"/>
</dbReference>
<comment type="similarity">
    <text evidence="2">Belongs to the BMP lipoprotein family.</text>
</comment>
<evidence type="ECO:0000259" key="8">
    <source>
        <dbReference type="Pfam" id="PF02608"/>
    </source>
</evidence>